<evidence type="ECO:0000259" key="4">
    <source>
        <dbReference type="Pfam" id="PF15915"/>
    </source>
</evidence>
<evidence type="ECO:0000256" key="1">
    <source>
        <dbReference type="ARBA" id="ARBA00023015"/>
    </source>
</evidence>
<name>A0ABU2G2F9_9EURY</name>
<keyword evidence="2" id="KW-0804">Transcription</keyword>
<reference evidence="5 6" key="1">
    <citation type="submission" date="2022-06" db="EMBL/GenBank/DDBJ databases">
        <title>Halogeometricum sp. a new haloarchaeum isolate from saline soil.</title>
        <authorList>
            <person name="Strakova D."/>
            <person name="Galisteo C."/>
            <person name="Sanchez-Porro C."/>
            <person name="Ventosa A."/>
        </authorList>
    </citation>
    <scope>NUCLEOTIDE SEQUENCE [LARGE SCALE GENOMIC DNA]</scope>
    <source>
        <strain evidence="6">S3BR25-2</strain>
    </source>
</reference>
<evidence type="ECO:0000259" key="3">
    <source>
        <dbReference type="Pfam" id="PF04967"/>
    </source>
</evidence>
<evidence type="ECO:0000313" key="6">
    <source>
        <dbReference type="Proteomes" id="UP001254813"/>
    </source>
</evidence>
<dbReference type="RefSeq" id="WP_310928793.1">
    <property type="nucleotide sequence ID" value="NZ_JAMQOQ010000003.1"/>
</dbReference>
<dbReference type="PANTHER" id="PTHR34236:SF1">
    <property type="entry name" value="DIMETHYL SULFOXIDE REDUCTASE TRANSCRIPTIONAL ACTIVATOR"/>
    <property type="match status" value="1"/>
</dbReference>
<accession>A0ABU2G2F9</accession>
<dbReference type="Pfam" id="PF15915">
    <property type="entry name" value="BAT"/>
    <property type="match status" value="1"/>
</dbReference>
<dbReference type="EMBL" id="JAMQOQ010000003">
    <property type="protein sequence ID" value="MDS0294947.1"/>
    <property type="molecule type" value="Genomic_DNA"/>
</dbReference>
<dbReference type="Pfam" id="PF04967">
    <property type="entry name" value="HTH_10"/>
    <property type="match status" value="1"/>
</dbReference>
<sequence length="191" mass="21648">MVTIITDVRVPAREFPLGRILEDYPDVEIELEQLVPTQTGVMPLFWVDSGSEGAVAETLTNDPLVEDITLLTRTPTRVLYSVDWSPDVDALVRTLVDLGVDVLTATGTAESWDFRLQFRKQTDLERFRRACQRQDIDVELLELYNPLMPPEKGPLTSEQHDILATAYESGYWDVPRKTTQEELAELIGVND</sequence>
<dbReference type="InterPro" id="IPR031803">
    <property type="entry name" value="BAT_GAF/HTH-assoc"/>
</dbReference>
<evidence type="ECO:0000313" key="5">
    <source>
        <dbReference type="EMBL" id="MDS0294947.1"/>
    </source>
</evidence>
<comment type="caution">
    <text evidence="5">The sequence shown here is derived from an EMBL/GenBank/DDBJ whole genome shotgun (WGS) entry which is preliminary data.</text>
</comment>
<gene>
    <name evidence="5" type="ORF">NDI79_12275</name>
</gene>
<keyword evidence="1" id="KW-0805">Transcription regulation</keyword>
<dbReference type="InterPro" id="IPR007050">
    <property type="entry name" value="HTH_bacterioopsin"/>
</dbReference>
<keyword evidence="6" id="KW-1185">Reference proteome</keyword>
<evidence type="ECO:0000256" key="2">
    <source>
        <dbReference type="ARBA" id="ARBA00023163"/>
    </source>
</evidence>
<proteinExistence type="predicted"/>
<feature type="domain" description="Bacterioopsin transcriptional activator GAF and HTH associated" evidence="4">
    <location>
        <begin position="21"/>
        <end position="141"/>
    </location>
</feature>
<organism evidence="5 6">
    <name type="scientific">Halogeometricum luteum</name>
    <dbReference type="NCBI Taxonomy" id="2950537"/>
    <lineage>
        <taxon>Archaea</taxon>
        <taxon>Methanobacteriati</taxon>
        <taxon>Methanobacteriota</taxon>
        <taxon>Stenosarchaea group</taxon>
        <taxon>Halobacteria</taxon>
        <taxon>Halobacteriales</taxon>
        <taxon>Haloferacaceae</taxon>
        <taxon>Halogeometricum</taxon>
    </lineage>
</organism>
<feature type="domain" description="HTH bat-type" evidence="3">
    <location>
        <begin position="155"/>
        <end position="189"/>
    </location>
</feature>
<protein>
    <submittedName>
        <fullName evidence="5">Helix-turn-helix domain-containing protein</fullName>
    </submittedName>
</protein>
<dbReference type="PANTHER" id="PTHR34236">
    <property type="entry name" value="DIMETHYL SULFOXIDE REDUCTASE TRANSCRIPTIONAL ACTIVATOR"/>
    <property type="match status" value="1"/>
</dbReference>
<dbReference type="Proteomes" id="UP001254813">
    <property type="component" value="Unassembled WGS sequence"/>
</dbReference>